<evidence type="ECO:0000313" key="3">
    <source>
        <dbReference type="Proteomes" id="UP000558488"/>
    </source>
</evidence>
<evidence type="ECO:0000256" key="1">
    <source>
        <dbReference type="SAM" id="MobiDB-lite"/>
    </source>
</evidence>
<organism evidence="2 3">
    <name type="scientific">Pipistrellus kuhlii</name>
    <name type="common">Kuhl's pipistrelle</name>
    <dbReference type="NCBI Taxonomy" id="59472"/>
    <lineage>
        <taxon>Eukaryota</taxon>
        <taxon>Metazoa</taxon>
        <taxon>Chordata</taxon>
        <taxon>Craniata</taxon>
        <taxon>Vertebrata</taxon>
        <taxon>Euteleostomi</taxon>
        <taxon>Mammalia</taxon>
        <taxon>Eutheria</taxon>
        <taxon>Laurasiatheria</taxon>
        <taxon>Chiroptera</taxon>
        <taxon>Yangochiroptera</taxon>
        <taxon>Vespertilionidae</taxon>
        <taxon>Pipistrellus</taxon>
    </lineage>
</organism>
<keyword evidence="3" id="KW-1185">Reference proteome</keyword>
<dbReference type="AlphaFoldDB" id="A0A7J7WLA6"/>
<evidence type="ECO:0000313" key="2">
    <source>
        <dbReference type="EMBL" id="KAF6338217.1"/>
    </source>
</evidence>
<dbReference type="EMBL" id="JACAGB010000010">
    <property type="protein sequence ID" value="KAF6338217.1"/>
    <property type="molecule type" value="Genomic_DNA"/>
</dbReference>
<comment type="caution">
    <text evidence="2">The sequence shown here is derived from an EMBL/GenBank/DDBJ whole genome shotgun (WGS) entry which is preliminary data.</text>
</comment>
<reference evidence="2 3" key="1">
    <citation type="journal article" date="2020" name="Nature">
        <title>Six reference-quality genomes reveal evolution of bat adaptations.</title>
        <authorList>
            <person name="Jebb D."/>
            <person name="Huang Z."/>
            <person name="Pippel M."/>
            <person name="Hughes G.M."/>
            <person name="Lavrichenko K."/>
            <person name="Devanna P."/>
            <person name="Winkler S."/>
            <person name="Jermiin L.S."/>
            <person name="Skirmuntt E.C."/>
            <person name="Katzourakis A."/>
            <person name="Burkitt-Gray L."/>
            <person name="Ray D.A."/>
            <person name="Sullivan K.A.M."/>
            <person name="Roscito J.G."/>
            <person name="Kirilenko B.M."/>
            <person name="Davalos L.M."/>
            <person name="Corthals A.P."/>
            <person name="Power M.L."/>
            <person name="Jones G."/>
            <person name="Ransome R.D."/>
            <person name="Dechmann D.K.N."/>
            <person name="Locatelli A.G."/>
            <person name="Puechmaille S.J."/>
            <person name="Fedrigo O."/>
            <person name="Jarvis E.D."/>
            <person name="Hiller M."/>
            <person name="Vernes S.C."/>
            <person name="Myers E.W."/>
            <person name="Teeling E.C."/>
        </authorList>
    </citation>
    <scope>NUCLEOTIDE SEQUENCE [LARGE SCALE GENOMIC DNA]</scope>
    <source>
        <strain evidence="2">MPipKuh1</strain>
        <tissue evidence="2">Flight muscle</tissue>
    </source>
</reference>
<protein>
    <submittedName>
        <fullName evidence="2">Uncharacterized protein</fullName>
    </submittedName>
</protein>
<proteinExistence type="predicted"/>
<accession>A0A7J7WLA6</accession>
<gene>
    <name evidence="2" type="ORF">mPipKuh1_007942</name>
</gene>
<sequence>MVRVRGGDIQEDRRVRLCRGHPEPQVHPLLRRVLARPPGGSHPCLCAQGLFRDDRAVSKGRGEQADGRESLRLDANYFCERAWVGGFRGERRVGASRWLSPRSDLHPGLTGPEWLAGPGSRPAVPVPLGDNHPDTRPLGVGRGGEGGAAASGCFPATRPVELQTLVFEQACGGGLGGESE</sequence>
<name>A0A7J7WLA6_PIPKU</name>
<dbReference type="Proteomes" id="UP000558488">
    <property type="component" value="Unassembled WGS sequence"/>
</dbReference>
<feature type="region of interest" description="Disordered" evidence="1">
    <location>
        <begin position="128"/>
        <end position="147"/>
    </location>
</feature>